<dbReference type="EMBL" id="DXES01000069">
    <property type="protein sequence ID" value="HIX65269.1"/>
    <property type="molecule type" value="Genomic_DNA"/>
</dbReference>
<organism evidence="1 2">
    <name type="scientific">Candidatus Anaerotruncus excrementipullorum</name>
    <dbReference type="NCBI Taxonomy" id="2838465"/>
    <lineage>
        <taxon>Bacteria</taxon>
        <taxon>Bacillati</taxon>
        <taxon>Bacillota</taxon>
        <taxon>Clostridia</taxon>
        <taxon>Eubacteriales</taxon>
        <taxon>Oscillospiraceae</taxon>
        <taxon>Anaerotruncus</taxon>
    </lineage>
</organism>
<keyword evidence="1" id="KW-0378">Hydrolase</keyword>
<dbReference type="Pfam" id="PF14196">
    <property type="entry name" value="ATC_hydrolase"/>
    <property type="match status" value="1"/>
</dbReference>
<name>A0A9D1WQJ9_9FIRM</name>
<evidence type="ECO:0000313" key="1">
    <source>
        <dbReference type="EMBL" id="HIX65269.1"/>
    </source>
</evidence>
<accession>A0A9D1WQJ9</accession>
<protein>
    <submittedName>
        <fullName evidence="1">L-2-amino-thiazoline-4-carboxylic acid hydrolase</fullName>
    </submittedName>
</protein>
<dbReference type="InterPro" id="IPR026002">
    <property type="entry name" value="ATC_hydrolase-like"/>
</dbReference>
<evidence type="ECO:0000313" key="2">
    <source>
        <dbReference type="Proteomes" id="UP000886800"/>
    </source>
</evidence>
<reference evidence="1" key="2">
    <citation type="submission" date="2021-04" db="EMBL/GenBank/DDBJ databases">
        <authorList>
            <person name="Gilroy R."/>
        </authorList>
    </citation>
    <scope>NUCLEOTIDE SEQUENCE</scope>
    <source>
        <strain evidence="1">CHK188-5543</strain>
    </source>
</reference>
<dbReference type="Proteomes" id="UP000886800">
    <property type="component" value="Unassembled WGS sequence"/>
</dbReference>
<gene>
    <name evidence="1" type="ORF">H9736_03375</name>
</gene>
<dbReference type="GO" id="GO:0016787">
    <property type="term" value="F:hydrolase activity"/>
    <property type="evidence" value="ECO:0007669"/>
    <property type="project" value="UniProtKB-KW"/>
</dbReference>
<comment type="caution">
    <text evidence="1">The sequence shown here is derived from an EMBL/GenBank/DDBJ whole genome shotgun (WGS) entry which is preliminary data.</text>
</comment>
<proteinExistence type="predicted"/>
<dbReference type="AlphaFoldDB" id="A0A9D1WQJ9"/>
<reference evidence="1" key="1">
    <citation type="journal article" date="2021" name="PeerJ">
        <title>Extensive microbial diversity within the chicken gut microbiome revealed by metagenomics and culture.</title>
        <authorList>
            <person name="Gilroy R."/>
            <person name="Ravi A."/>
            <person name="Getino M."/>
            <person name="Pursley I."/>
            <person name="Horton D.L."/>
            <person name="Alikhan N.F."/>
            <person name="Baker D."/>
            <person name="Gharbi K."/>
            <person name="Hall N."/>
            <person name="Watson M."/>
            <person name="Adriaenssens E.M."/>
            <person name="Foster-Nyarko E."/>
            <person name="Jarju S."/>
            <person name="Secka A."/>
            <person name="Antonio M."/>
            <person name="Oren A."/>
            <person name="Chaudhuri R.R."/>
            <person name="La Ragione R."/>
            <person name="Hildebrand F."/>
            <person name="Pallen M.J."/>
        </authorList>
    </citation>
    <scope>NUCLEOTIDE SEQUENCE</scope>
    <source>
        <strain evidence="1">CHK188-5543</strain>
    </source>
</reference>
<sequence>MEYKNTPKIVNPVVDGLREICARRASTMSYMIDEAKKRGIDDQFAWDAVYRYGQELGQEMFREIKDPTDMLEFAQHFGTGHHTDIYEMERVACDEDRLYIDFHYCPYVAEWIKQGRTPEEMDRLCKIAMEGDRAIGETFPAFQFTLGKTIAQGYDVCQIRFDRKK</sequence>